<proteinExistence type="predicted"/>
<dbReference type="InterPro" id="IPR050498">
    <property type="entry name" value="Ycf3"/>
</dbReference>
<evidence type="ECO:0000313" key="4">
    <source>
        <dbReference type="Proteomes" id="UP000494218"/>
    </source>
</evidence>
<dbReference type="Gene3D" id="1.25.40.10">
    <property type="entry name" value="Tetratricopeptide repeat domain"/>
    <property type="match status" value="2"/>
</dbReference>
<dbReference type="PANTHER" id="PTHR44858">
    <property type="entry name" value="TETRATRICOPEPTIDE REPEAT PROTEIN 6"/>
    <property type="match status" value="1"/>
</dbReference>
<evidence type="ECO:0000256" key="1">
    <source>
        <dbReference type="ARBA" id="ARBA00022737"/>
    </source>
</evidence>
<keyword evidence="2" id="KW-0802">TPR repeat</keyword>
<dbReference type="PANTHER" id="PTHR44858:SF1">
    <property type="entry name" value="UDP-N-ACETYLGLUCOSAMINE--PEPTIDE N-ACETYLGLUCOSAMINYLTRANSFERASE SPINDLY-RELATED"/>
    <property type="match status" value="1"/>
</dbReference>
<keyword evidence="1" id="KW-0677">Repeat</keyword>
<dbReference type="AlphaFoldDB" id="A0A6P2MRF0"/>
<evidence type="ECO:0000256" key="2">
    <source>
        <dbReference type="ARBA" id="ARBA00022803"/>
    </source>
</evidence>
<dbReference type="SUPFAM" id="SSF53756">
    <property type="entry name" value="UDP-Glycosyltransferase/glycogen phosphorylase"/>
    <property type="match status" value="1"/>
</dbReference>
<dbReference type="Gene3D" id="3.40.50.2000">
    <property type="entry name" value="Glycogen Phosphorylase B"/>
    <property type="match status" value="2"/>
</dbReference>
<dbReference type="InterPro" id="IPR011990">
    <property type="entry name" value="TPR-like_helical_dom_sf"/>
</dbReference>
<reference evidence="3 4" key="1">
    <citation type="submission" date="2019-09" db="EMBL/GenBank/DDBJ databases">
        <authorList>
            <person name="Depoorter E."/>
        </authorList>
    </citation>
    <scope>NUCLEOTIDE SEQUENCE [LARGE SCALE GENOMIC DNA]</scope>
    <source>
        <strain evidence="3">LMG 23254</strain>
    </source>
</reference>
<gene>
    <name evidence="3" type="ORF">BLA23254_04021</name>
</gene>
<name>A0A6P2MRF0_BURL3</name>
<dbReference type="RefSeq" id="WP_175032762.1">
    <property type="nucleotide sequence ID" value="NZ_CABVPW010000019.1"/>
</dbReference>
<dbReference type="SUPFAM" id="SSF81901">
    <property type="entry name" value="HCP-like"/>
    <property type="match status" value="1"/>
</dbReference>
<sequence>MRNKDDGQIDAVSLHNVLSGKGMSFDEDFNGVAAQVRDAEASGQFDRAADLFRILFEKYPRSDIVLRPYLDALLRQGQTGKALEACDRAIAATPESTVPWRERALICFNHLNDRAAAIASLKEGVAAFPANAELHLMLADASFQMLDFDTSRRHGLKAAEFGDLTIALRARHRFLEDHEGAVHIARAILERYPTEIGALVQGGISLYLLGRFEESMGYLYRAAEHDPYRSEVIFPLANLLLLLGDTKAGWRRYEMLADLASLGNGPSVLTTYHDRLWRGQPLEGKRILVISHLGLGDCLMYARYARDLKAAGAHVTLCVKPELMQLLRELDGVDALLSAWPVEEWGTYDYWIFENLLPARLGASDGVVPTYRDGYIKLKDPDAAKALADRHRTSDRLRIGLCWDTSPNYFAGRSRSLVPEDLQPLAEIGDVDWFVLQKHPLEPDFAARSGLSILNRSDEWNDLYDTAVFAASLDLTISICSAPVHLAGSLGLPAWVMLGAPEWRWGAQGDTGPWYPHIRVFRQTTPGNWLSVTEAVRDALESERGALRRVA</sequence>
<organism evidence="3 4">
    <name type="scientific">Burkholderia lata (strain ATCC 17760 / DSM 23089 / LMG 22485 / NCIMB 9086 / R18194 / 383)</name>
    <dbReference type="NCBI Taxonomy" id="482957"/>
    <lineage>
        <taxon>Bacteria</taxon>
        <taxon>Pseudomonadati</taxon>
        <taxon>Pseudomonadota</taxon>
        <taxon>Betaproteobacteria</taxon>
        <taxon>Burkholderiales</taxon>
        <taxon>Burkholderiaceae</taxon>
        <taxon>Burkholderia</taxon>
        <taxon>Burkholderia cepacia complex</taxon>
    </lineage>
</organism>
<dbReference type="EMBL" id="CABVPW010000019">
    <property type="protein sequence ID" value="VWB85125.1"/>
    <property type="molecule type" value="Genomic_DNA"/>
</dbReference>
<dbReference type="Proteomes" id="UP000494218">
    <property type="component" value="Unassembled WGS sequence"/>
</dbReference>
<dbReference type="Pfam" id="PF13432">
    <property type="entry name" value="TPR_16"/>
    <property type="match status" value="1"/>
</dbReference>
<accession>A0A6P2MRF0</accession>
<evidence type="ECO:0000313" key="3">
    <source>
        <dbReference type="EMBL" id="VWB85125.1"/>
    </source>
</evidence>
<protein>
    <submittedName>
        <fullName evidence="3">Putative TPR repeat protein</fullName>
    </submittedName>
</protein>